<feature type="transmembrane region" description="Helical" evidence="7">
    <location>
        <begin position="12"/>
        <end position="32"/>
    </location>
</feature>
<dbReference type="PANTHER" id="PTHR47371">
    <property type="entry name" value="LIPOTEICHOIC ACID SYNTHASE"/>
    <property type="match status" value="1"/>
</dbReference>
<dbReference type="AlphaFoldDB" id="A0A6N3G7G7"/>
<protein>
    <submittedName>
        <fullName evidence="9">Phosphoglycerol transferase I</fullName>
    </submittedName>
</protein>
<dbReference type="InterPro" id="IPR017850">
    <property type="entry name" value="Alkaline_phosphatase_core_sf"/>
</dbReference>
<evidence type="ECO:0000256" key="1">
    <source>
        <dbReference type="ARBA" id="ARBA00004651"/>
    </source>
</evidence>
<evidence type="ECO:0000256" key="6">
    <source>
        <dbReference type="ARBA" id="ARBA00023136"/>
    </source>
</evidence>
<dbReference type="InterPro" id="IPR000917">
    <property type="entry name" value="Sulfatase_N"/>
</dbReference>
<keyword evidence="9" id="KW-0808">Transferase</keyword>
<evidence type="ECO:0000256" key="5">
    <source>
        <dbReference type="ARBA" id="ARBA00022989"/>
    </source>
</evidence>
<dbReference type="GO" id="GO:0005886">
    <property type="term" value="C:plasma membrane"/>
    <property type="evidence" value="ECO:0007669"/>
    <property type="project" value="UniProtKB-SubCell"/>
</dbReference>
<keyword evidence="4 7" id="KW-0812">Transmembrane</keyword>
<name>A0A6N3G7G7_9FIRM</name>
<feature type="domain" description="Sulfatase N-terminal" evidence="8">
    <location>
        <begin position="152"/>
        <end position="391"/>
    </location>
</feature>
<keyword evidence="6 7" id="KW-0472">Membrane</keyword>
<evidence type="ECO:0000259" key="8">
    <source>
        <dbReference type="Pfam" id="PF00884"/>
    </source>
</evidence>
<evidence type="ECO:0000256" key="4">
    <source>
        <dbReference type="ARBA" id="ARBA00022692"/>
    </source>
</evidence>
<dbReference type="SUPFAM" id="SSF53649">
    <property type="entry name" value="Alkaline phosphatase-like"/>
    <property type="match status" value="1"/>
</dbReference>
<dbReference type="PANTHER" id="PTHR47371:SF3">
    <property type="entry name" value="PHOSPHOGLYCEROL TRANSFERASE I"/>
    <property type="match status" value="1"/>
</dbReference>
<dbReference type="InterPro" id="IPR050448">
    <property type="entry name" value="OpgB/LTA_synthase_biosynth"/>
</dbReference>
<keyword evidence="5 7" id="KW-1133">Transmembrane helix</keyword>
<sequence length="460" mass="52303">MLKKILHGTGVFISLLLITLATLLSFSISWMFKTWTNLSMDELVYHLTAPIEGTNEEMILNYLQSCLVPTILILLSVIILYITFLKKKSFYLYIGSGSGIAIVVLIVALTYAWNQLDVGNYLKNQNVESDFIEQYYVNPEETVITFPEIKRNLIYIYLESMEVTYTDEKNGGAFDEDVIPELTQIAQDNEDFSGTDSKLNGGYAFPGTTWTMAAMFAQTSGLPLNVSIGQNNMDTQESFLPGITALGDILEQNEYSRTLMIGSDATFGGRALYFTDHGNYDLEDYNYAIEQGWIPSDYRVWWGYEDERLFQNAKNKLMELSAQEEPFNLTLLTVDTHFEDGYVCDICPDKFGDNQYANVMACSSKQVADFINWIQQQDFYENTTIVISGDHPTMDSDFCNSVSEDYQRKVYTAILNSAVEPQLSERREFSTFDMFLHTATFRGHQGRVLRPDRAILSGQS</sequence>
<evidence type="ECO:0000256" key="2">
    <source>
        <dbReference type="ARBA" id="ARBA00004936"/>
    </source>
</evidence>
<dbReference type="CDD" id="cd16015">
    <property type="entry name" value="LTA_synthase"/>
    <property type="match status" value="1"/>
</dbReference>
<organism evidence="9">
    <name type="scientific">[Ruminococcus] torques</name>
    <dbReference type="NCBI Taxonomy" id="33039"/>
    <lineage>
        <taxon>Bacteria</taxon>
        <taxon>Bacillati</taxon>
        <taxon>Bacillota</taxon>
        <taxon>Clostridia</taxon>
        <taxon>Lachnospirales</taxon>
        <taxon>Lachnospiraceae</taxon>
        <taxon>Mediterraneibacter</taxon>
    </lineage>
</organism>
<dbReference type="GO" id="GO:0016740">
    <property type="term" value="F:transferase activity"/>
    <property type="evidence" value="ECO:0007669"/>
    <property type="project" value="UniProtKB-KW"/>
</dbReference>
<proteinExistence type="predicted"/>
<keyword evidence="3" id="KW-1003">Cell membrane</keyword>
<accession>A0A6N3G7G7</accession>
<dbReference type="EMBL" id="CACRUQ010000037">
    <property type="protein sequence ID" value="VYU59753.1"/>
    <property type="molecule type" value="Genomic_DNA"/>
</dbReference>
<feature type="transmembrane region" description="Helical" evidence="7">
    <location>
        <begin position="62"/>
        <end position="83"/>
    </location>
</feature>
<dbReference type="Gene3D" id="3.40.720.10">
    <property type="entry name" value="Alkaline Phosphatase, subunit A"/>
    <property type="match status" value="1"/>
</dbReference>
<feature type="transmembrane region" description="Helical" evidence="7">
    <location>
        <begin position="90"/>
        <end position="113"/>
    </location>
</feature>
<dbReference type="Pfam" id="PF00884">
    <property type="entry name" value="Sulfatase"/>
    <property type="match status" value="1"/>
</dbReference>
<evidence type="ECO:0000313" key="9">
    <source>
        <dbReference type="EMBL" id="VYU59753.1"/>
    </source>
</evidence>
<reference evidence="9" key="1">
    <citation type="submission" date="2019-11" db="EMBL/GenBank/DDBJ databases">
        <authorList>
            <person name="Feng L."/>
        </authorList>
    </citation>
    <scope>NUCLEOTIDE SEQUENCE</scope>
    <source>
        <strain evidence="9">RtorquesLFYP15</strain>
    </source>
</reference>
<evidence type="ECO:0000256" key="7">
    <source>
        <dbReference type="SAM" id="Phobius"/>
    </source>
</evidence>
<dbReference type="RefSeq" id="WP_423249027.1">
    <property type="nucleotide sequence ID" value="NZ_CACRUQ010000037.1"/>
</dbReference>
<evidence type="ECO:0000256" key="3">
    <source>
        <dbReference type="ARBA" id="ARBA00022475"/>
    </source>
</evidence>
<comment type="subcellular location">
    <subcellularLocation>
        <location evidence="1">Cell membrane</location>
        <topology evidence="1">Multi-pass membrane protein</topology>
    </subcellularLocation>
</comment>
<gene>
    <name evidence="9" type="ORF">RTLFYP15_00039</name>
</gene>
<comment type="pathway">
    <text evidence="2">Cell wall biogenesis; lipoteichoic acid biosynthesis.</text>
</comment>